<evidence type="ECO:0000313" key="4">
    <source>
        <dbReference type="Proteomes" id="UP000264179"/>
    </source>
</evidence>
<dbReference type="GO" id="GO:0032791">
    <property type="term" value="F:lead ion binding"/>
    <property type="evidence" value="ECO:0007669"/>
    <property type="project" value="TreeGrafter"/>
</dbReference>
<dbReference type="PROSITE" id="PS50987">
    <property type="entry name" value="HTH_ARSR_2"/>
    <property type="match status" value="1"/>
</dbReference>
<evidence type="ECO:0000313" key="2">
    <source>
        <dbReference type="EMBL" id="HBU97177.1"/>
    </source>
</evidence>
<reference evidence="4 5" key="1">
    <citation type="journal article" date="2018" name="Nat. Biotechnol.">
        <title>A standardized bacterial taxonomy based on genome phylogeny substantially revises the tree of life.</title>
        <authorList>
            <person name="Parks D.H."/>
            <person name="Chuvochina M."/>
            <person name="Waite D.W."/>
            <person name="Rinke C."/>
            <person name="Skarshewski A."/>
            <person name="Chaumeil P.A."/>
            <person name="Hugenholtz P."/>
        </authorList>
    </citation>
    <scope>NUCLEOTIDE SEQUENCE [LARGE SCALE GENOMIC DNA]</scope>
    <source>
        <strain evidence="2">UBA8707</strain>
        <strain evidence="3">UBA9881</strain>
    </source>
</reference>
<dbReference type="Pfam" id="PF12840">
    <property type="entry name" value="HTH_20"/>
    <property type="match status" value="1"/>
</dbReference>
<dbReference type="GO" id="GO:0097063">
    <property type="term" value="F:cadmium ion sensor activity"/>
    <property type="evidence" value="ECO:0007669"/>
    <property type="project" value="TreeGrafter"/>
</dbReference>
<organism evidence="2 5">
    <name type="scientific">Thalassospira lucentensis</name>
    <dbReference type="NCBI Taxonomy" id="168935"/>
    <lineage>
        <taxon>Bacteria</taxon>
        <taxon>Pseudomonadati</taxon>
        <taxon>Pseudomonadota</taxon>
        <taxon>Alphaproteobacteria</taxon>
        <taxon>Rhodospirillales</taxon>
        <taxon>Thalassospiraceae</taxon>
        <taxon>Thalassospira</taxon>
    </lineage>
</organism>
<dbReference type="InterPro" id="IPR036390">
    <property type="entry name" value="WH_DNA-bd_sf"/>
</dbReference>
<comment type="caution">
    <text evidence="2">The sequence shown here is derived from an EMBL/GenBank/DDBJ whole genome shotgun (WGS) entry which is preliminary data.</text>
</comment>
<proteinExistence type="predicted"/>
<dbReference type="SUPFAM" id="SSF46785">
    <property type="entry name" value="Winged helix' DNA-binding domain"/>
    <property type="match status" value="1"/>
</dbReference>
<evidence type="ECO:0000313" key="3">
    <source>
        <dbReference type="EMBL" id="HCW67067.1"/>
    </source>
</evidence>
<evidence type="ECO:0000259" key="1">
    <source>
        <dbReference type="PROSITE" id="PS50987"/>
    </source>
</evidence>
<accession>A0A358HPR8</accession>
<dbReference type="InterPro" id="IPR036388">
    <property type="entry name" value="WH-like_DNA-bd_sf"/>
</dbReference>
<dbReference type="Proteomes" id="UP000264179">
    <property type="component" value="Unassembled WGS sequence"/>
</dbReference>
<dbReference type="STRING" id="168935.AUP42_14870"/>
<dbReference type="EMBL" id="DOOG01000038">
    <property type="protein sequence ID" value="HBU97177.1"/>
    <property type="molecule type" value="Genomic_DNA"/>
</dbReference>
<dbReference type="Proteomes" id="UP000264753">
    <property type="component" value="Unassembled WGS sequence"/>
</dbReference>
<dbReference type="RefSeq" id="WP_276651726.1">
    <property type="nucleotide sequence ID" value="NZ_DOOG01000038.1"/>
</dbReference>
<feature type="domain" description="HTH arsR-type" evidence="1">
    <location>
        <begin position="1"/>
        <end position="94"/>
    </location>
</feature>
<dbReference type="Gene3D" id="1.10.10.10">
    <property type="entry name" value="Winged helix-like DNA-binding domain superfamily/Winged helix DNA-binding domain"/>
    <property type="match status" value="1"/>
</dbReference>
<dbReference type="InterPro" id="IPR011991">
    <property type="entry name" value="ArsR-like_HTH"/>
</dbReference>
<dbReference type="GO" id="GO:0046686">
    <property type="term" value="P:response to cadmium ion"/>
    <property type="evidence" value="ECO:0007669"/>
    <property type="project" value="TreeGrafter"/>
</dbReference>
<dbReference type="AlphaFoldDB" id="A0A358HPR8"/>
<dbReference type="GO" id="GO:0003700">
    <property type="term" value="F:DNA-binding transcription factor activity"/>
    <property type="evidence" value="ECO:0007669"/>
    <property type="project" value="InterPro"/>
</dbReference>
<dbReference type="PANTHER" id="PTHR39168:SF1">
    <property type="entry name" value="TRANSCRIPTIONAL REGULATORY PROTEIN"/>
    <property type="match status" value="1"/>
</dbReference>
<dbReference type="CDD" id="cd00090">
    <property type="entry name" value="HTH_ARSR"/>
    <property type="match status" value="1"/>
</dbReference>
<dbReference type="GO" id="GO:0010288">
    <property type="term" value="P:response to lead ion"/>
    <property type="evidence" value="ECO:0007669"/>
    <property type="project" value="TreeGrafter"/>
</dbReference>
<dbReference type="SMART" id="SM00418">
    <property type="entry name" value="HTH_ARSR"/>
    <property type="match status" value="1"/>
</dbReference>
<dbReference type="InterPro" id="IPR001845">
    <property type="entry name" value="HTH_ArsR_DNA-bd_dom"/>
</dbReference>
<name>A0A358HPR8_9PROT</name>
<dbReference type="GO" id="GO:0003677">
    <property type="term" value="F:DNA binding"/>
    <property type="evidence" value="ECO:0007669"/>
    <property type="project" value="TreeGrafter"/>
</dbReference>
<sequence length="226" mass="24606">MKEGPDIARVAALLGDPARANMLTALMGGKALTATELAQEAGVTPQTASSHLAKLEAGQIVIPRKQGRHRYFTLSGPDIVEALEVMMGIANRVGHNRVRTGPKDPELRHARVCYDHLAGDMGVALFDGLSKRKLIKTDLNGVALTDAGVDFANGFGIDLDGLRQNRRPLCRECLDWSARQSHLAGSFGAALLDRFYDLGWARRMTESRIVQFSPKGEKAFRELVGD</sequence>
<gene>
    <name evidence="2" type="ORF">DEF21_04625</name>
    <name evidence="3" type="ORF">DHR80_07615</name>
</gene>
<protein>
    <submittedName>
        <fullName evidence="2">Transcriptional regulator</fullName>
    </submittedName>
</protein>
<dbReference type="PANTHER" id="PTHR39168">
    <property type="entry name" value="TRANSCRIPTIONAL REGULATOR-RELATED"/>
    <property type="match status" value="1"/>
</dbReference>
<evidence type="ECO:0000313" key="5">
    <source>
        <dbReference type="Proteomes" id="UP000264753"/>
    </source>
</evidence>
<dbReference type="InterPro" id="IPR052543">
    <property type="entry name" value="HTH_Metal-responsive_Reg"/>
</dbReference>
<dbReference type="EMBL" id="DPOP01000068">
    <property type="protein sequence ID" value="HCW67067.1"/>
    <property type="molecule type" value="Genomic_DNA"/>
</dbReference>